<evidence type="ECO:0000313" key="3">
    <source>
        <dbReference type="Proteomes" id="UP000008370"/>
    </source>
</evidence>
<dbReference type="RefSeq" id="XP_007395976.1">
    <property type="nucleotide sequence ID" value="XM_007395914.1"/>
</dbReference>
<dbReference type="EMBL" id="JH930472">
    <property type="protein sequence ID" value="EKM55656.1"/>
    <property type="molecule type" value="Genomic_DNA"/>
</dbReference>
<dbReference type="OrthoDB" id="10657030at2759"/>
<feature type="compositionally biased region" description="Basic and acidic residues" evidence="1">
    <location>
        <begin position="73"/>
        <end position="84"/>
    </location>
</feature>
<protein>
    <submittedName>
        <fullName evidence="2">Uncharacterized protein</fullName>
    </submittedName>
</protein>
<feature type="region of interest" description="Disordered" evidence="1">
    <location>
        <begin position="58"/>
        <end position="90"/>
    </location>
</feature>
<dbReference type="HOGENOM" id="CLU_897434_0_0_1"/>
<feature type="non-terminal residue" evidence="2">
    <location>
        <position position="1"/>
    </location>
</feature>
<accession>K5UZP9</accession>
<gene>
    <name evidence="2" type="ORF">PHACADRAFT_256437</name>
</gene>
<dbReference type="Proteomes" id="UP000008370">
    <property type="component" value="Unassembled WGS sequence"/>
</dbReference>
<organism evidence="2 3">
    <name type="scientific">Phanerochaete carnosa (strain HHB-10118-sp)</name>
    <name type="common">White-rot fungus</name>
    <name type="synonym">Peniophora carnosa</name>
    <dbReference type="NCBI Taxonomy" id="650164"/>
    <lineage>
        <taxon>Eukaryota</taxon>
        <taxon>Fungi</taxon>
        <taxon>Dikarya</taxon>
        <taxon>Basidiomycota</taxon>
        <taxon>Agaricomycotina</taxon>
        <taxon>Agaricomycetes</taxon>
        <taxon>Polyporales</taxon>
        <taxon>Phanerochaetaceae</taxon>
        <taxon>Phanerochaete</taxon>
    </lineage>
</organism>
<evidence type="ECO:0000313" key="2">
    <source>
        <dbReference type="EMBL" id="EKM55656.1"/>
    </source>
</evidence>
<proteinExistence type="predicted"/>
<evidence type="ECO:0000256" key="1">
    <source>
        <dbReference type="SAM" id="MobiDB-lite"/>
    </source>
</evidence>
<keyword evidence="3" id="KW-1185">Reference proteome</keyword>
<reference evidence="2 3" key="1">
    <citation type="journal article" date="2012" name="BMC Genomics">
        <title>Comparative genomics of the white-rot fungi, Phanerochaete carnosa and P. chrysosporium, to elucidate the genetic basis of the distinct wood types they colonize.</title>
        <authorList>
            <person name="Suzuki H."/>
            <person name="MacDonald J."/>
            <person name="Syed K."/>
            <person name="Salamov A."/>
            <person name="Hori C."/>
            <person name="Aerts A."/>
            <person name="Henrissat B."/>
            <person name="Wiebenga A."/>
            <person name="vanKuyk P.A."/>
            <person name="Barry K."/>
            <person name="Lindquist E."/>
            <person name="LaButti K."/>
            <person name="Lapidus A."/>
            <person name="Lucas S."/>
            <person name="Coutinho P."/>
            <person name="Gong Y."/>
            <person name="Samejima M."/>
            <person name="Mahadevan R."/>
            <person name="Abou-Zaid M."/>
            <person name="de Vries R.P."/>
            <person name="Igarashi K."/>
            <person name="Yadav J.S."/>
            <person name="Grigoriev I.V."/>
            <person name="Master E.R."/>
        </authorList>
    </citation>
    <scope>NUCLEOTIDE SEQUENCE [LARGE SCALE GENOMIC DNA]</scope>
    <source>
        <strain evidence="2 3">HHB-10118-sp</strain>
    </source>
</reference>
<sequence length="310" mass="33062">MRHTIPLVKYSSDEGIVPPLLSHYPPLQAYLNHGDFEVRTLPKTPVLPEVTHAHASNLSKAKSALDPSSEAPSTRREREGKKNVSVDTPPTGPSPLEYILSANILLVQSLILIPLMLPTGLSFARRSVQILLTGLAVHSTMKLLFASPNMTLSVLAPFYHFAASDSIRSSSSFVPALLSRLAIAALGGAVTRAAMAHALNALVIGHTIYRLACGREPDAMIMLASMDARIQPIKPMLLDLTTVGFMVPTGLAAQRWACAILHLPAPIPDTTAWDIVTIAFAGMAALHGAGLAFRGGYKQSTGLSAKPNRS</sequence>
<dbReference type="InParanoid" id="K5UZP9"/>
<dbReference type="KEGG" id="pco:PHACADRAFT_256437"/>
<dbReference type="GeneID" id="18916579"/>
<name>K5UZP9_PHACS</name>
<dbReference type="AlphaFoldDB" id="K5UZP9"/>